<evidence type="ECO:0000313" key="1">
    <source>
        <dbReference type="EMBL" id="KAL3691671.1"/>
    </source>
</evidence>
<reference evidence="1 2" key="1">
    <citation type="submission" date="2024-09" db="EMBL/GenBank/DDBJ databases">
        <title>Chromosome-scale assembly of Riccia sorocarpa.</title>
        <authorList>
            <person name="Paukszto L."/>
        </authorList>
    </citation>
    <scope>NUCLEOTIDE SEQUENCE [LARGE SCALE GENOMIC DNA]</scope>
    <source>
        <strain evidence="1">LP-2024</strain>
        <tissue evidence="1">Aerial parts of the thallus</tissue>
    </source>
</reference>
<dbReference type="Proteomes" id="UP001633002">
    <property type="component" value="Unassembled WGS sequence"/>
</dbReference>
<dbReference type="PANTHER" id="PTHR15605:SF2">
    <property type="entry name" value="KINESIN-ASSOCIATED PROTEIN 3"/>
    <property type="match status" value="1"/>
</dbReference>
<dbReference type="Pfam" id="PF05804">
    <property type="entry name" value="KAP"/>
    <property type="match status" value="1"/>
</dbReference>
<dbReference type="AlphaFoldDB" id="A0ABD3HLH2"/>
<dbReference type="InterPro" id="IPR008658">
    <property type="entry name" value="KAP3"/>
</dbReference>
<dbReference type="EMBL" id="JBJQOH010000003">
    <property type="protein sequence ID" value="KAL3691671.1"/>
    <property type="molecule type" value="Genomic_DNA"/>
</dbReference>
<proteinExistence type="predicted"/>
<dbReference type="SMART" id="SM01297">
    <property type="entry name" value="KAP"/>
    <property type="match status" value="1"/>
</dbReference>
<evidence type="ECO:0000313" key="2">
    <source>
        <dbReference type="Proteomes" id="UP001633002"/>
    </source>
</evidence>
<name>A0ABD3HLH2_9MARC</name>
<sequence>MSACCLDQRFNLANEGWENTQHPNFDLYEDTFRWLLLSRDSGGGSELRDLEKSVASLYETLEEKIKATSFINGLTRQTEWLATIANHTSAMGALARVLREEGRKSFSLRFNIVSIFFSMSFFPKFHQVLLEQKVGKTTLNILILEVQCMENRIQLLKLEETAAIPARLNTGDSTRSFTFQTAKQEKLLFMSISLLLNIAEDLTVEKKMEKFNLVDYLCKVLVRKSFALLIITVTFLKKLSIFKQNLDSMKENGIIYRLSVLIPCQHESLLLAVLRLLWNLSFDSGLRTDMVFGLLYHLSMDAEGRQAFMETDIVPMMVQIMTVEPRQRTTGELVALAVNLTAFPENCEIICRSQGLERLILRAIQFNDPLLFKVIKNVSRIETAKHLIIRFLPALVEVVRRPDSCIFLQMEVMTIFNNVASVSNIFGQVLEDTVLLQYFSAQLKNSFIEDDLFLQIIVYVGSICSERVAVKIAESGLLLWTVGQFLLYESTRKEVVACDKDSNKAVASLAEILVNTVVEFDAPWCAKIKWLKFASYTTKPIADSEDKSTLSSME</sequence>
<organism evidence="1 2">
    <name type="scientific">Riccia sorocarpa</name>
    <dbReference type="NCBI Taxonomy" id="122646"/>
    <lineage>
        <taxon>Eukaryota</taxon>
        <taxon>Viridiplantae</taxon>
        <taxon>Streptophyta</taxon>
        <taxon>Embryophyta</taxon>
        <taxon>Marchantiophyta</taxon>
        <taxon>Marchantiopsida</taxon>
        <taxon>Marchantiidae</taxon>
        <taxon>Marchantiales</taxon>
        <taxon>Ricciaceae</taxon>
        <taxon>Riccia</taxon>
    </lineage>
</organism>
<dbReference type="SUPFAM" id="SSF48371">
    <property type="entry name" value="ARM repeat"/>
    <property type="match status" value="1"/>
</dbReference>
<protein>
    <submittedName>
        <fullName evidence="1">Uncharacterized protein</fullName>
    </submittedName>
</protein>
<accession>A0ABD3HLH2</accession>
<dbReference type="InterPro" id="IPR016024">
    <property type="entry name" value="ARM-type_fold"/>
</dbReference>
<dbReference type="Gene3D" id="1.25.10.10">
    <property type="entry name" value="Leucine-rich Repeat Variant"/>
    <property type="match status" value="2"/>
</dbReference>
<keyword evidence="2" id="KW-1185">Reference proteome</keyword>
<comment type="caution">
    <text evidence="1">The sequence shown here is derived from an EMBL/GenBank/DDBJ whole genome shotgun (WGS) entry which is preliminary data.</text>
</comment>
<gene>
    <name evidence="1" type="ORF">R1sor_005322</name>
</gene>
<dbReference type="PANTHER" id="PTHR15605">
    <property type="entry name" value="KINESIN-ASSOCIATED PROTEINS"/>
    <property type="match status" value="1"/>
</dbReference>
<dbReference type="InterPro" id="IPR011989">
    <property type="entry name" value="ARM-like"/>
</dbReference>